<dbReference type="Proteomes" id="UP000603708">
    <property type="component" value="Unassembled WGS sequence"/>
</dbReference>
<reference evidence="2" key="1">
    <citation type="journal article" date="2014" name="Int. J. Syst. Evol. Microbiol.">
        <title>Complete genome sequence of Corynebacterium casei LMG S-19264T (=DSM 44701T), isolated from a smear-ripened cheese.</title>
        <authorList>
            <consortium name="US DOE Joint Genome Institute (JGI-PGF)"/>
            <person name="Walter F."/>
            <person name="Albersmeier A."/>
            <person name="Kalinowski J."/>
            <person name="Ruckert C."/>
        </authorList>
    </citation>
    <scope>NUCLEOTIDE SEQUENCE</scope>
    <source>
        <strain evidence="2">JCM 5069</strain>
    </source>
</reference>
<sequence>MLKTVNRVLVGLTGLVLLALGVPVLAVGLGAKAPGWWIHQGEDDVLLSRHERTRWHDSDWWWPTVFAVLALALLLALWWLSSVLRRHRLAEVLVDTGDGEEALLRGRAVEAVLAGEASALDGVERADVVLTGRRESPRTRLRLLLEPQAAPGDTLHRLTTGPLEVARESARLRRLPATVQLRPVKHRAQRVL</sequence>
<evidence type="ECO:0008006" key="4">
    <source>
        <dbReference type="Google" id="ProtNLM"/>
    </source>
</evidence>
<protein>
    <recommendedName>
        <fullName evidence="4">Alkaline shock response membrane anchor protein AmaP</fullName>
    </recommendedName>
</protein>
<dbReference type="AlphaFoldDB" id="A0A919FWE2"/>
<dbReference type="RefSeq" id="WP_373316941.1">
    <property type="nucleotide sequence ID" value="NZ_BNCD01000003.1"/>
</dbReference>
<proteinExistence type="predicted"/>
<dbReference type="EMBL" id="BNCD01000003">
    <property type="protein sequence ID" value="GHH73596.1"/>
    <property type="molecule type" value="Genomic_DNA"/>
</dbReference>
<accession>A0A919FWE2</accession>
<keyword evidence="1" id="KW-1133">Transmembrane helix</keyword>
<gene>
    <name evidence="2" type="ORF">GCM10018793_12470</name>
</gene>
<keyword evidence="1" id="KW-0472">Membrane</keyword>
<reference evidence="2" key="2">
    <citation type="submission" date="2020-09" db="EMBL/GenBank/DDBJ databases">
        <authorList>
            <person name="Sun Q."/>
            <person name="Ohkuma M."/>
        </authorList>
    </citation>
    <scope>NUCLEOTIDE SEQUENCE</scope>
    <source>
        <strain evidence="2">JCM 5069</strain>
    </source>
</reference>
<dbReference type="NCBIfam" id="NF033218">
    <property type="entry name" value="anchor_AmaP"/>
    <property type="match status" value="1"/>
</dbReference>
<keyword evidence="1" id="KW-0812">Transmembrane</keyword>
<evidence type="ECO:0000313" key="3">
    <source>
        <dbReference type="Proteomes" id="UP000603708"/>
    </source>
</evidence>
<name>A0A919FWE2_9ACTN</name>
<feature type="transmembrane region" description="Helical" evidence="1">
    <location>
        <begin position="60"/>
        <end position="80"/>
    </location>
</feature>
<keyword evidence="3" id="KW-1185">Reference proteome</keyword>
<comment type="caution">
    <text evidence="2">The sequence shown here is derived from an EMBL/GenBank/DDBJ whole genome shotgun (WGS) entry which is preliminary data.</text>
</comment>
<organism evidence="2 3">
    <name type="scientific">Streptomyces sulfonofaciens</name>
    <dbReference type="NCBI Taxonomy" id="68272"/>
    <lineage>
        <taxon>Bacteria</taxon>
        <taxon>Bacillati</taxon>
        <taxon>Actinomycetota</taxon>
        <taxon>Actinomycetes</taxon>
        <taxon>Kitasatosporales</taxon>
        <taxon>Streptomycetaceae</taxon>
        <taxon>Streptomyces</taxon>
    </lineage>
</organism>
<evidence type="ECO:0000256" key="1">
    <source>
        <dbReference type="SAM" id="Phobius"/>
    </source>
</evidence>
<evidence type="ECO:0000313" key="2">
    <source>
        <dbReference type="EMBL" id="GHH73596.1"/>
    </source>
</evidence>